<dbReference type="EMBL" id="BAABME010001856">
    <property type="protein sequence ID" value="GAA0151808.1"/>
    <property type="molecule type" value="Genomic_DNA"/>
</dbReference>
<protein>
    <recommendedName>
        <fullName evidence="2">CRAL-TRIO domain-containing protein</fullName>
    </recommendedName>
</protein>
<sequence length="449" mass="52510">MLEEKLSQSSDAQSSLHYDDSSGHYSSNGNPDVSDDEFFDIMPSEDDVDDNDDDVDDHDHDDSIRPIVDIKNSKNKALHELRCRVEDAIINNHIYDIKDIDILEDLRDVEIWGVPLLPSKGHECTDIVLMKFLKAKNYRVSKAFCLLQKTMTWRRDLKIDEEFDNGLEKMWEMQGRDYVGRPVCYYRPGVFENRELMKKYLETKDKCSNYMRWRVQCVERAVREIVFREGGANSIVQIIDLKNAHSNAMEELHHSTNRNIMSLIHEIYPGIVHKNLVINVPLWYMAVRTMKMNLITNKRKKYIFVRSLKVTETLLKLLPPEIISTRYGGLKRENDDEFSTDDKVIEAIVRANWTRHIRIPVDQAGVTVAWDLTVVGFNVTYKEEFIPNDDCSYKVLIQKERKMQGTVRNSFHIREAGNILITISNGTFKKRRIFYRHRSKPTIPYVLAE</sequence>
<dbReference type="InterPro" id="IPR056794">
    <property type="entry name" value="PATL1-6_C_GOLD"/>
</dbReference>
<organism evidence="3 4">
    <name type="scientific">Lithospermum erythrorhizon</name>
    <name type="common">Purple gromwell</name>
    <name type="synonym">Lithospermum officinale var. erythrorhizon</name>
    <dbReference type="NCBI Taxonomy" id="34254"/>
    <lineage>
        <taxon>Eukaryota</taxon>
        <taxon>Viridiplantae</taxon>
        <taxon>Streptophyta</taxon>
        <taxon>Embryophyta</taxon>
        <taxon>Tracheophyta</taxon>
        <taxon>Spermatophyta</taxon>
        <taxon>Magnoliopsida</taxon>
        <taxon>eudicotyledons</taxon>
        <taxon>Gunneridae</taxon>
        <taxon>Pentapetalae</taxon>
        <taxon>asterids</taxon>
        <taxon>lamiids</taxon>
        <taxon>Boraginales</taxon>
        <taxon>Boraginaceae</taxon>
        <taxon>Boraginoideae</taxon>
        <taxon>Lithospermeae</taxon>
        <taxon>Lithospermum</taxon>
    </lineage>
</organism>
<comment type="caution">
    <text evidence="3">The sequence shown here is derived from an EMBL/GenBank/DDBJ whole genome shotgun (WGS) entry which is preliminary data.</text>
</comment>
<dbReference type="InterPro" id="IPR036865">
    <property type="entry name" value="CRAL-TRIO_dom_sf"/>
</dbReference>
<dbReference type="SMART" id="SM00516">
    <property type="entry name" value="SEC14"/>
    <property type="match status" value="1"/>
</dbReference>
<name>A0AAV3PKJ6_LITER</name>
<dbReference type="PANTHER" id="PTHR45932">
    <property type="entry name" value="PATELLIN-1"/>
    <property type="match status" value="1"/>
</dbReference>
<keyword evidence="4" id="KW-1185">Reference proteome</keyword>
<dbReference type="AlphaFoldDB" id="A0AAV3PKJ6"/>
<dbReference type="SUPFAM" id="SSF52087">
    <property type="entry name" value="CRAL/TRIO domain"/>
    <property type="match status" value="1"/>
</dbReference>
<evidence type="ECO:0000313" key="4">
    <source>
        <dbReference type="Proteomes" id="UP001454036"/>
    </source>
</evidence>
<dbReference type="PROSITE" id="PS50191">
    <property type="entry name" value="CRAL_TRIO"/>
    <property type="match status" value="1"/>
</dbReference>
<reference evidence="3 4" key="1">
    <citation type="submission" date="2024-01" db="EMBL/GenBank/DDBJ databases">
        <title>The complete chloroplast genome sequence of Lithospermum erythrorhizon: insights into the phylogenetic relationship among Boraginaceae species and the maternal lineages of purple gromwells.</title>
        <authorList>
            <person name="Okada T."/>
            <person name="Watanabe K."/>
        </authorList>
    </citation>
    <scope>NUCLEOTIDE SEQUENCE [LARGE SCALE GENOMIC DNA]</scope>
</reference>
<dbReference type="SUPFAM" id="SSF46938">
    <property type="entry name" value="CRAL/TRIO N-terminal domain"/>
    <property type="match status" value="1"/>
</dbReference>
<proteinExistence type="predicted"/>
<dbReference type="CDD" id="cd00170">
    <property type="entry name" value="SEC14"/>
    <property type="match status" value="1"/>
</dbReference>
<dbReference type="InterPro" id="IPR036273">
    <property type="entry name" value="CRAL/TRIO_N_dom_sf"/>
</dbReference>
<dbReference type="InterPro" id="IPR001251">
    <property type="entry name" value="CRAL-TRIO_dom"/>
</dbReference>
<feature type="compositionally biased region" description="Polar residues" evidence="1">
    <location>
        <begin position="7"/>
        <end position="16"/>
    </location>
</feature>
<dbReference type="Pfam" id="PF25099">
    <property type="entry name" value="GOLD_PATL1_C"/>
    <property type="match status" value="1"/>
</dbReference>
<evidence type="ECO:0000259" key="2">
    <source>
        <dbReference type="PROSITE" id="PS50191"/>
    </source>
</evidence>
<dbReference type="Pfam" id="PF00650">
    <property type="entry name" value="CRAL_TRIO"/>
    <property type="match status" value="1"/>
</dbReference>
<dbReference type="InterPro" id="IPR044834">
    <property type="entry name" value="PATL"/>
</dbReference>
<dbReference type="Proteomes" id="UP001454036">
    <property type="component" value="Unassembled WGS sequence"/>
</dbReference>
<dbReference type="Gene3D" id="3.40.525.10">
    <property type="entry name" value="CRAL-TRIO lipid binding domain"/>
    <property type="match status" value="1"/>
</dbReference>
<dbReference type="PANTHER" id="PTHR45932:SF3">
    <property type="entry name" value="PATELLIN-4-LIKE"/>
    <property type="match status" value="1"/>
</dbReference>
<feature type="region of interest" description="Disordered" evidence="1">
    <location>
        <begin position="1"/>
        <end position="66"/>
    </location>
</feature>
<accession>A0AAV3PKJ6</accession>
<evidence type="ECO:0000256" key="1">
    <source>
        <dbReference type="SAM" id="MobiDB-lite"/>
    </source>
</evidence>
<dbReference type="GO" id="GO:0008289">
    <property type="term" value="F:lipid binding"/>
    <property type="evidence" value="ECO:0007669"/>
    <property type="project" value="InterPro"/>
</dbReference>
<gene>
    <name evidence="3" type="ORF">LIER_10446</name>
</gene>
<feature type="compositionally biased region" description="Acidic residues" evidence="1">
    <location>
        <begin position="33"/>
        <end position="56"/>
    </location>
</feature>
<evidence type="ECO:0000313" key="3">
    <source>
        <dbReference type="EMBL" id="GAA0151808.1"/>
    </source>
</evidence>
<feature type="domain" description="CRAL-TRIO" evidence="2">
    <location>
        <begin position="175"/>
        <end position="335"/>
    </location>
</feature>